<feature type="compositionally biased region" description="Polar residues" evidence="1">
    <location>
        <begin position="346"/>
        <end position="361"/>
    </location>
</feature>
<dbReference type="RefSeq" id="XP_018150581.1">
    <property type="nucleotide sequence ID" value="XM_018309609.1"/>
</dbReference>
<feature type="compositionally biased region" description="Basic and acidic residues" evidence="1">
    <location>
        <begin position="386"/>
        <end position="395"/>
    </location>
</feature>
<dbReference type="VEuPathDB" id="FungiDB:CH63R_14635"/>
<evidence type="ECO:0000313" key="2">
    <source>
        <dbReference type="EMBL" id="OBR02063.1"/>
    </source>
</evidence>
<feature type="compositionally biased region" description="Basic and acidic residues" evidence="1">
    <location>
        <begin position="362"/>
        <end position="371"/>
    </location>
</feature>
<reference evidence="3" key="1">
    <citation type="journal article" date="2017" name="BMC Genomics">
        <title>Gapless genome assembly of Colletotrichum higginsianum reveals chromosome structure and association of transposable elements with secondary metabolite gene clusters.</title>
        <authorList>
            <person name="Dallery J.-F."/>
            <person name="Lapalu N."/>
            <person name="Zampounis A."/>
            <person name="Pigne S."/>
            <person name="Luyten I."/>
            <person name="Amselem J."/>
            <person name="Wittenberg A.H.J."/>
            <person name="Zhou S."/>
            <person name="de Queiroz M.V."/>
            <person name="Robin G.P."/>
            <person name="Auger A."/>
            <person name="Hainaut M."/>
            <person name="Henrissat B."/>
            <person name="Kim K.-T."/>
            <person name="Lee Y.-H."/>
            <person name="Lespinet O."/>
            <person name="Schwartz D.C."/>
            <person name="Thon M.R."/>
            <person name="O'Connell R.J."/>
        </authorList>
    </citation>
    <scope>NUCLEOTIDE SEQUENCE [LARGE SCALE GENOMIC DNA]</scope>
    <source>
        <strain evidence="3">IMI 349063</strain>
    </source>
</reference>
<dbReference type="InterPro" id="IPR036420">
    <property type="entry name" value="BRCT_dom_sf"/>
</dbReference>
<dbReference type="Gene3D" id="3.40.50.10190">
    <property type="entry name" value="BRCT domain"/>
    <property type="match status" value="1"/>
</dbReference>
<gene>
    <name evidence="2" type="ORF">CH63R_14635</name>
</gene>
<dbReference type="AlphaFoldDB" id="A0A1B7XQN1"/>
<evidence type="ECO:0000313" key="3">
    <source>
        <dbReference type="Proteomes" id="UP000092177"/>
    </source>
</evidence>
<proteinExistence type="predicted"/>
<name>A0A1B7XQN1_COLHI</name>
<keyword evidence="3" id="KW-1185">Reference proteome</keyword>
<organism evidence="2 3">
    <name type="scientific">Colletotrichum higginsianum (strain IMI 349063)</name>
    <name type="common">Crucifer anthracnose fungus</name>
    <dbReference type="NCBI Taxonomy" id="759273"/>
    <lineage>
        <taxon>Eukaryota</taxon>
        <taxon>Fungi</taxon>
        <taxon>Dikarya</taxon>
        <taxon>Ascomycota</taxon>
        <taxon>Pezizomycotina</taxon>
        <taxon>Sordariomycetes</taxon>
        <taxon>Hypocreomycetidae</taxon>
        <taxon>Glomerellales</taxon>
        <taxon>Glomerellaceae</taxon>
        <taxon>Colletotrichum</taxon>
        <taxon>Colletotrichum destructivum species complex</taxon>
    </lineage>
</organism>
<evidence type="ECO:0008006" key="4">
    <source>
        <dbReference type="Google" id="ProtNLM"/>
    </source>
</evidence>
<accession>A0A1B7XQN1</accession>
<evidence type="ECO:0000256" key="1">
    <source>
        <dbReference type="SAM" id="MobiDB-lite"/>
    </source>
</evidence>
<feature type="compositionally biased region" description="Polar residues" evidence="1">
    <location>
        <begin position="372"/>
        <end position="385"/>
    </location>
</feature>
<dbReference type="GeneID" id="28873716"/>
<dbReference type="KEGG" id="chig:CH63R_14635"/>
<dbReference type="EMBL" id="LTAN01000012">
    <property type="protein sequence ID" value="OBR02063.1"/>
    <property type="molecule type" value="Genomic_DNA"/>
</dbReference>
<feature type="region of interest" description="Disordered" evidence="1">
    <location>
        <begin position="181"/>
        <end position="453"/>
    </location>
</feature>
<dbReference type="Proteomes" id="UP000092177">
    <property type="component" value="Chromosome 12"/>
</dbReference>
<protein>
    <recommendedName>
        <fullName evidence="4">BRCT domain-containing protein</fullName>
    </recommendedName>
</protein>
<dbReference type="SUPFAM" id="SSF52113">
    <property type="entry name" value="BRCT domain"/>
    <property type="match status" value="1"/>
</dbReference>
<sequence>MTRKVNLFWVLELQAQDRLATTELSQLMSLDDGHALLHVYIIYPKLINGAEDTLRILDYVKWMRSHGTKEHQYKLLREILVLDSYGSDSLAILMEGDTMSKNDGPLSGCNIVVCGNFKPRTHDDIVKDIERLGGTGFKNKLPDDALCVICTPEAAETNKTAQDATTKANLDQYLISRNEDKAEDRRESLSHSNSLQQTADASKPEIPETRSRMDRYEGNAESAESTPTKPSTWKERLNSTLKFVAGTPQKKSSAAPTVEEAKVSFKNPTFDGKETSENANGPDATDADTGPEAISAGGLEDPTSPTETPSSARRSAAGQSGESQFVGSTEGPIHASSQRPDDSREGSNPNDPITASSVSPETHTDGRREGSNESNPIPVTSASPETHTDGRREGSTESNPIHVASESPEPPKTSQASPILKQESWGGNGQQLESGPSVKGLRSPESATTVVRDDGYAPEYNNVTAVYRLTLLNAQLASWIESWHLCHPLPPRPVAPPPHAAPPSLRDEVAHYACDPALAPLFVSVHNNSNAVEIQSHLLRWALARSERRRMALRRPLIDLDGKPLFPNNQHPCDEADDVQETRLDDESTLLALTRHTLELYVALDELLAQLAQHVLGNALQQQHFHDALASPSTPRWLLGFLGIASPPGPQQPASNSWEADFEHAIRDGAALLADIRDTLILPHARRLSHASAGMTRACVLLGELEAHIDELHCAGSQAPPRVAVAAGTLRDGTAPADVVLPTVTIDVVHARYTADADSEVSVLEEASLAAASWTLPSHPTAPPLTEGLPLLVPGKQVAPLPNVKLKEDSFALEYCR</sequence>
<feature type="compositionally biased region" description="Polar residues" evidence="1">
    <location>
        <begin position="190"/>
        <end position="200"/>
    </location>
</feature>
<feature type="compositionally biased region" description="Polar residues" evidence="1">
    <location>
        <begin position="318"/>
        <end position="327"/>
    </location>
</feature>
<feature type="compositionally biased region" description="Basic and acidic residues" evidence="1">
    <location>
        <begin position="202"/>
        <end position="218"/>
    </location>
</feature>
<comment type="caution">
    <text evidence="2">The sequence shown here is derived from an EMBL/GenBank/DDBJ whole genome shotgun (WGS) entry which is preliminary data.</text>
</comment>
<feature type="compositionally biased region" description="Polar residues" evidence="1">
    <location>
        <begin position="222"/>
        <end position="231"/>
    </location>
</feature>